<dbReference type="InterPro" id="IPR012677">
    <property type="entry name" value="Nucleotide-bd_a/b_plait_sf"/>
</dbReference>
<comment type="function">
    <text evidence="2 10">PPIases accelerate the folding of proteins. It catalyzes the cis-trans isomerization of proline imidic peptide bonds in oligopeptides.</text>
</comment>
<evidence type="ECO:0000256" key="6">
    <source>
        <dbReference type="ARBA" id="ARBA00023110"/>
    </source>
</evidence>
<accession>A0A8H3KYE9</accession>
<dbReference type="InterPro" id="IPR035542">
    <property type="entry name" value="CRIP"/>
</dbReference>
<dbReference type="EMBL" id="BLAL01000025">
    <property type="protein sequence ID" value="GES76646.1"/>
    <property type="molecule type" value="Genomic_DNA"/>
</dbReference>
<dbReference type="CDD" id="cd12235">
    <property type="entry name" value="RRM_PPIL4"/>
    <property type="match status" value="1"/>
</dbReference>
<dbReference type="InterPro" id="IPR002130">
    <property type="entry name" value="Cyclophilin-type_PPIase_dom"/>
</dbReference>
<evidence type="ECO:0000256" key="2">
    <source>
        <dbReference type="ARBA" id="ARBA00002388"/>
    </source>
</evidence>
<dbReference type="PROSITE" id="PS50072">
    <property type="entry name" value="CSA_PPIASE_2"/>
    <property type="match status" value="1"/>
</dbReference>
<dbReference type="Pfam" id="PF00076">
    <property type="entry name" value="RRM_1"/>
    <property type="match status" value="1"/>
</dbReference>
<feature type="compositionally biased region" description="Basic and acidic residues" evidence="11">
    <location>
        <begin position="368"/>
        <end position="413"/>
    </location>
</feature>
<gene>
    <name evidence="14" type="ORF">RCL2_000404600</name>
</gene>
<evidence type="ECO:0000256" key="9">
    <source>
        <dbReference type="PROSITE-ProRule" id="PRU00176"/>
    </source>
</evidence>
<evidence type="ECO:0000256" key="5">
    <source>
        <dbReference type="ARBA" id="ARBA00022884"/>
    </source>
</evidence>
<feature type="compositionally biased region" description="Basic and acidic residues" evidence="11">
    <location>
        <begin position="439"/>
        <end position="459"/>
    </location>
</feature>
<dbReference type="InterPro" id="IPR003954">
    <property type="entry name" value="RRM_euk-type"/>
</dbReference>
<evidence type="ECO:0000256" key="4">
    <source>
        <dbReference type="ARBA" id="ARBA00010739"/>
    </source>
</evidence>
<dbReference type="Gene3D" id="3.30.70.330">
    <property type="match status" value="1"/>
</dbReference>
<organism evidence="14 15">
    <name type="scientific">Rhizophagus clarus</name>
    <dbReference type="NCBI Taxonomy" id="94130"/>
    <lineage>
        <taxon>Eukaryota</taxon>
        <taxon>Fungi</taxon>
        <taxon>Fungi incertae sedis</taxon>
        <taxon>Mucoromycota</taxon>
        <taxon>Glomeromycotina</taxon>
        <taxon>Glomeromycetes</taxon>
        <taxon>Glomerales</taxon>
        <taxon>Glomeraceae</taxon>
        <taxon>Rhizophagus</taxon>
    </lineage>
</organism>
<comment type="subcellular location">
    <subcellularLocation>
        <location evidence="3 10">Nucleus</location>
    </subcellularLocation>
</comment>
<feature type="region of interest" description="Disordered" evidence="11">
    <location>
        <begin position="368"/>
        <end position="459"/>
    </location>
</feature>
<dbReference type="Pfam" id="PF10306">
    <property type="entry name" value="FLILHELTA"/>
    <property type="match status" value="1"/>
</dbReference>
<dbReference type="GO" id="GO:0005634">
    <property type="term" value="C:nucleus"/>
    <property type="evidence" value="ECO:0007669"/>
    <property type="project" value="UniProtKB-SubCell"/>
</dbReference>
<comment type="caution">
    <text evidence="14">The sequence shown here is derived from an EMBL/GenBank/DDBJ whole genome shotgun (WGS) entry which is preliminary data.</text>
</comment>
<dbReference type="FunFam" id="3.30.70.330:FF:000287">
    <property type="entry name" value="Peptidyl-prolyl cis-trans isomerase"/>
    <property type="match status" value="1"/>
</dbReference>
<dbReference type="CDD" id="cd01921">
    <property type="entry name" value="cyclophilin_RRM"/>
    <property type="match status" value="1"/>
</dbReference>
<dbReference type="SUPFAM" id="SSF50891">
    <property type="entry name" value="Cyclophilin-like"/>
    <property type="match status" value="1"/>
</dbReference>
<evidence type="ECO:0000256" key="10">
    <source>
        <dbReference type="RuleBase" id="RU365081"/>
    </source>
</evidence>
<evidence type="ECO:0000256" key="7">
    <source>
        <dbReference type="ARBA" id="ARBA00023235"/>
    </source>
</evidence>
<evidence type="ECO:0000256" key="1">
    <source>
        <dbReference type="ARBA" id="ARBA00000971"/>
    </source>
</evidence>
<dbReference type="InterPro" id="IPR035979">
    <property type="entry name" value="RBD_domain_sf"/>
</dbReference>
<dbReference type="FunFam" id="2.40.100.10:FF:000015">
    <property type="entry name" value="Peptidyl-prolyl cis-trans isomerase"/>
    <property type="match status" value="1"/>
</dbReference>
<dbReference type="EC" id="5.2.1.8" evidence="10"/>
<evidence type="ECO:0000256" key="11">
    <source>
        <dbReference type="SAM" id="MobiDB-lite"/>
    </source>
</evidence>
<dbReference type="SMART" id="SM00360">
    <property type="entry name" value="RRM"/>
    <property type="match status" value="1"/>
</dbReference>
<dbReference type="SUPFAM" id="SSF54928">
    <property type="entry name" value="RNA-binding domain, RBD"/>
    <property type="match status" value="1"/>
</dbReference>
<evidence type="ECO:0000259" key="12">
    <source>
        <dbReference type="PROSITE" id="PS50072"/>
    </source>
</evidence>
<keyword evidence="7 10" id="KW-0413">Isomerase</keyword>
<feature type="domain" description="RRM" evidence="13">
    <location>
        <begin position="232"/>
        <end position="310"/>
    </location>
</feature>
<reference evidence="14" key="1">
    <citation type="submission" date="2019-10" db="EMBL/GenBank/DDBJ databases">
        <title>Conservation and host-specific expression of non-tandemly repeated heterogenous ribosome RNA gene in arbuscular mycorrhizal fungi.</title>
        <authorList>
            <person name="Maeda T."/>
            <person name="Kobayashi Y."/>
            <person name="Nakagawa T."/>
            <person name="Ezawa T."/>
            <person name="Yamaguchi K."/>
            <person name="Bino T."/>
            <person name="Nishimoto Y."/>
            <person name="Shigenobu S."/>
            <person name="Kawaguchi M."/>
        </authorList>
    </citation>
    <scope>NUCLEOTIDE SEQUENCE</scope>
    <source>
        <strain evidence="14">HR1</strain>
    </source>
</reference>
<dbReference type="AlphaFoldDB" id="A0A8H3KYE9"/>
<evidence type="ECO:0000313" key="15">
    <source>
        <dbReference type="Proteomes" id="UP000615446"/>
    </source>
</evidence>
<dbReference type="InterPro" id="IPR035538">
    <property type="entry name" value="Cyclophilin_PPIL4"/>
</dbReference>
<name>A0A8H3KYE9_9GLOM</name>
<evidence type="ECO:0000256" key="8">
    <source>
        <dbReference type="ARBA" id="ARBA00023242"/>
    </source>
</evidence>
<dbReference type="InterPro" id="IPR018811">
    <property type="entry name" value="MRX11"/>
</dbReference>
<dbReference type="Gene3D" id="2.40.100.10">
    <property type="entry name" value="Cyclophilin-like"/>
    <property type="match status" value="1"/>
</dbReference>
<comment type="catalytic activity">
    <reaction evidence="1 10">
        <text>[protein]-peptidylproline (omega=180) = [protein]-peptidylproline (omega=0)</text>
        <dbReference type="Rhea" id="RHEA:16237"/>
        <dbReference type="Rhea" id="RHEA-COMP:10747"/>
        <dbReference type="Rhea" id="RHEA-COMP:10748"/>
        <dbReference type="ChEBI" id="CHEBI:83833"/>
        <dbReference type="ChEBI" id="CHEBI:83834"/>
        <dbReference type="EC" id="5.2.1.8"/>
    </reaction>
</comment>
<dbReference type="Pfam" id="PF00160">
    <property type="entry name" value="Pro_isomerase"/>
    <property type="match status" value="1"/>
</dbReference>
<dbReference type="OrthoDB" id="2083at2759"/>
<dbReference type="PRINTS" id="PR00153">
    <property type="entry name" value="CSAPPISMRASE"/>
</dbReference>
<keyword evidence="5 9" id="KW-0694">RNA-binding</keyword>
<dbReference type="GO" id="GO:0003755">
    <property type="term" value="F:peptidyl-prolyl cis-trans isomerase activity"/>
    <property type="evidence" value="ECO:0007669"/>
    <property type="project" value="UniProtKB-UniRule"/>
</dbReference>
<evidence type="ECO:0000259" key="13">
    <source>
        <dbReference type="PROSITE" id="PS50102"/>
    </source>
</evidence>
<dbReference type="InterPro" id="IPR029000">
    <property type="entry name" value="Cyclophilin-like_dom_sf"/>
</dbReference>
<dbReference type="PANTHER" id="PTHR45843">
    <property type="entry name" value="PEPTIDYL-PROLYL CIS-TRANS ISOMERASE-LIKE 4"/>
    <property type="match status" value="1"/>
</dbReference>
<dbReference type="Proteomes" id="UP000615446">
    <property type="component" value="Unassembled WGS sequence"/>
</dbReference>
<dbReference type="PROSITE" id="PS50102">
    <property type="entry name" value="RRM"/>
    <property type="match status" value="1"/>
</dbReference>
<protein>
    <recommendedName>
        <fullName evidence="10">Peptidyl-prolyl cis-trans isomerase</fullName>
        <shortName evidence="10">PPIase</shortName>
        <ecNumber evidence="10">5.2.1.8</ecNumber>
    </recommendedName>
</protein>
<sequence length="628" mass="72477">MVIDLHTKLCPNTCLNFLKLCKIKYYNFCCFHNVQKDFMVQTGDPTATGKGGDSIFGILHGPTERYFPAEIRSKLKHKKIGTVSMAVASDGAEGKGVSGSQFFITTGENLDYLDGKYTVFGEVAEGFDTLEKINNAYCDEDGRPYKDIRIKHTFILDDPFDDPEGLQVPDKSPSPTNEMLETVRIGEDESIEPELPPEEMEKLKRQREAQAQALTLEMIGDLPFAEVKPPENVLFVCKLNQVTRDEDLELIFSRFGTINSCEIIRDKKTGDSLGYAFIEFENKEDCETAYFKMNNVLIDDRRIKVDFSQSVSKLHKDWLSSKMKKYSSEGYGGSTSLEKRTKYRAGDVKPIDKYDLVFDHTDNYNDEKQKIKKEDKHSSISYREKERDRDRDRDRDNRERERERERDRDDRGVRGRNSYSNGRDHSRRRSRSISPPSRRRSDRDKYDRRDNRERDRVDVEERQIKESEVTLPWHFFLYNSSFLICRKLTTSSSSTNKTETLKGWRKHAAHFRSKPGSYIVSFAILHELTAIVPIPLVYIFLSSTGVQIPFPQQALDEGNKFINKVVTYYGYPPLENGSRIALNAATSYAVVKAIMPLRIAACVWMTPWTAKRIIGPIMGTFKRIIRRK</sequence>
<evidence type="ECO:0000313" key="14">
    <source>
        <dbReference type="EMBL" id="GES76646.1"/>
    </source>
</evidence>
<dbReference type="InterPro" id="IPR000504">
    <property type="entry name" value="RRM_dom"/>
</dbReference>
<keyword evidence="6 10" id="KW-0697">Rotamase</keyword>
<feature type="domain" description="PPIase cyclophilin-type" evidence="12">
    <location>
        <begin position="1"/>
        <end position="155"/>
    </location>
</feature>
<evidence type="ECO:0000256" key="3">
    <source>
        <dbReference type="ARBA" id="ARBA00004123"/>
    </source>
</evidence>
<dbReference type="GO" id="GO:0003723">
    <property type="term" value="F:RNA binding"/>
    <property type="evidence" value="ECO:0007669"/>
    <property type="project" value="UniProtKB-UniRule"/>
</dbReference>
<dbReference type="PANTHER" id="PTHR45843:SF1">
    <property type="entry name" value="PEPTIDYL-PROLYL CIS-TRANS ISOMERASE-LIKE 4"/>
    <property type="match status" value="1"/>
</dbReference>
<dbReference type="SMART" id="SM00361">
    <property type="entry name" value="RRM_1"/>
    <property type="match status" value="1"/>
</dbReference>
<proteinExistence type="inferred from homology"/>
<comment type="similarity">
    <text evidence="4 10">Belongs to the cyclophilin-type PPIase family. PPIL4 subfamily.</text>
</comment>
<keyword evidence="8 10" id="KW-0539">Nucleus</keyword>